<organism evidence="2 3">
    <name type="scientific">Leptospira barantonii</name>
    <dbReference type="NCBI Taxonomy" id="2023184"/>
    <lineage>
        <taxon>Bacteria</taxon>
        <taxon>Pseudomonadati</taxon>
        <taxon>Spirochaetota</taxon>
        <taxon>Spirochaetia</taxon>
        <taxon>Leptospirales</taxon>
        <taxon>Leptospiraceae</taxon>
        <taxon>Leptospira</taxon>
    </lineage>
</organism>
<name>A0A5F2B106_9LEPT</name>
<sequence length="60" mass="7032">MFNSEYIHKKIKEPIQHQQHAVAYQWNSDSSRNGNETETGLKGLESKTKQVKVRPDLYDK</sequence>
<evidence type="ECO:0000313" key="2">
    <source>
        <dbReference type="EMBL" id="TGL99115.1"/>
    </source>
</evidence>
<reference evidence="2 3" key="1">
    <citation type="journal article" date="2019" name="PLoS Negl. Trop. Dis.">
        <title>Revisiting the worldwide diversity of Leptospira species in the environment.</title>
        <authorList>
            <person name="Vincent A.T."/>
            <person name="Schiettekatte O."/>
            <person name="Bourhy P."/>
            <person name="Veyrier F.J."/>
            <person name="Picardeau M."/>
        </authorList>
    </citation>
    <scope>NUCLEOTIDE SEQUENCE [LARGE SCALE GENOMIC DNA]</scope>
    <source>
        <strain evidence="2 3">201702444</strain>
    </source>
</reference>
<gene>
    <name evidence="2" type="ORF">EHQ76_13175</name>
</gene>
<evidence type="ECO:0000313" key="3">
    <source>
        <dbReference type="Proteomes" id="UP000298429"/>
    </source>
</evidence>
<dbReference type="Proteomes" id="UP000298429">
    <property type="component" value="Unassembled WGS sequence"/>
</dbReference>
<feature type="region of interest" description="Disordered" evidence="1">
    <location>
        <begin position="13"/>
        <end position="60"/>
    </location>
</feature>
<dbReference type="OrthoDB" id="343659at2"/>
<evidence type="ECO:0000256" key="1">
    <source>
        <dbReference type="SAM" id="MobiDB-lite"/>
    </source>
</evidence>
<comment type="caution">
    <text evidence="2">The sequence shown here is derived from an EMBL/GenBank/DDBJ whole genome shotgun (WGS) entry which is preliminary data.</text>
</comment>
<accession>A0A5F2B106</accession>
<dbReference type="EMBL" id="RQGN01000069">
    <property type="protein sequence ID" value="TGL99115.1"/>
    <property type="molecule type" value="Genomic_DNA"/>
</dbReference>
<feature type="compositionally biased region" description="Polar residues" evidence="1">
    <location>
        <begin position="25"/>
        <end position="38"/>
    </location>
</feature>
<proteinExistence type="predicted"/>
<feature type="compositionally biased region" description="Basic and acidic residues" evidence="1">
    <location>
        <begin position="44"/>
        <end position="60"/>
    </location>
</feature>
<protein>
    <submittedName>
        <fullName evidence="2">Uncharacterized protein</fullName>
    </submittedName>
</protein>
<dbReference type="AlphaFoldDB" id="A0A5F2B106"/>